<dbReference type="AlphaFoldDB" id="A0A7S9QDN1"/>
<keyword evidence="2" id="KW-1185">Reference proteome</keyword>
<reference evidence="1 2" key="1">
    <citation type="submission" date="2020-11" db="EMBL/GenBank/DDBJ databases">
        <title>Description of Pontivivens ytuae sp. nov. isolated from deep sea sediment of Mariana Trench.</title>
        <authorList>
            <person name="Wang Z."/>
            <person name="Sun Q.-L."/>
            <person name="Xu X.-D."/>
            <person name="Tang Y.-Z."/>
            <person name="Zhang J."/>
        </authorList>
    </citation>
    <scope>NUCLEOTIDE SEQUENCE [LARGE SCALE GENOMIC DNA]</scope>
    <source>
        <strain evidence="1 2">MT2928</strain>
    </source>
</reference>
<evidence type="ECO:0000313" key="2">
    <source>
        <dbReference type="Proteomes" id="UP000594800"/>
    </source>
</evidence>
<evidence type="ECO:0000313" key="1">
    <source>
        <dbReference type="EMBL" id="QPH55163.1"/>
    </source>
</evidence>
<protein>
    <submittedName>
        <fullName evidence="1">Uncharacterized protein</fullName>
    </submittedName>
</protein>
<name>A0A7S9QDN1_9RHOB</name>
<dbReference type="EMBL" id="CP064942">
    <property type="protein sequence ID" value="QPH55163.1"/>
    <property type="molecule type" value="Genomic_DNA"/>
</dbReference>
<dbReference type="Proteomes" id="UP000594800">
    <property type="component" value="Chromosome"/>
</dbReference>
<dbReference type="KEGG" id="poz:I0K15_05305"/>
<proteinExistence type="predicted"/>
<dbReference type="RefSeq" id="WP_196104362.1">
    <property type="nucleotide sequence ID" value="NZ_CP064942.1"/>
</dbReference>
<sequence length="108" mass="12210">MQANAAPFSGNVTQDILPWTWWLRFAGQWSLININLGKSSDADRERRILEQAGSYGRQLGRISEALEAVVDALLTKEDGSFDRDKLGDKQIAALVDFKELMEEIRKVE</sequence>
<organism evidence="1 2">
    <name type="scientific">Pontivivens ytuae</name>
    <dbReference type="NCBI Taxonomy" id="2789856"/>
    <lineage>
        <taxon>Bacteria</taxon>
        <taxon>Pseudomonadati</taxon>
        <taxon>Pseudomonadota</taxon>
        <taxon>Alphaproteobacteria</taxon>
        <taxon>Rhodobacterales</taxon>
        <taxon>Paracoccaceae</taxon>
        <taxon>Pontivivens</taxon>
    </lineage>
</organism>
<accession>A0A7S9QDN1</accession>
<gene>
    <name evidence="1" type="ORF">I0K15_05305</name>
</gene>